<feature type="compositionally biased region" description="Basic and acidic residues" evidence="1">
    <location>
        <begin position="1"/>
        <end position="13"/>
    </location>
</feature>
<protein>
    <submittedName>
        <fullName evidence="2">Uncharacterized protein</fullName>
    </submittedName>
</protein>
<dbReference type="Proteomes" id="UP000004705">
    <property type="component" value="Chromosome"/>
</dbReference>
<dbReference type="HOGENOM" id="CLU_157271_0_0_11"/>
<evidence type="ECO:0000313" key="2">
    <source>
        <dbReference type="EMBL" id="EHY87861.1"/>
    </source>
</evidence>
<sequence length="108" mass="11176">MSTETDSRTDVPADRAGSAVPPTTAVDAVGAVGAVDGGAADPAEQSPDAAPPSPPTTPCTVVWSRGRPYVLESGSGRPRWMGVDHHGRPQALTGEALRKQGWSYHRSS</sequence>
<dbReference type="OrthoDB" id="3695409at2"/>
<feature type="region of interest" description="Disordered" evidence="1">
    <location>
        <begin position="1"/>
        <end position="108"/>
    </location>
</feature>
<name>H8GDL6_9PSEU</name>
<proteinExistence type="predicted"/>
<gene>
    <name evidence="2" type="ORF">SacazDRAFT_00914</name>
</gene>
<dbReference type="AlphaFoldDB" id="H8GDL6"/>
<reference evidence="2 3" key="1">
    <citation type="journal article" date="2012" name="Stand. Genomic Sci.">
        <title>Genome sequence of the soil bacterium Saccharomonospora azurea type strain (NA-128(T)).</title>
        <authorList>
            <person name="Klenk H.P."/>
            <person name="Held B."/>
            <person name="Lucas S."/>
            <person name="Lapidus A."/>
            <person name="Copeland A."/>
            <person name="Hammon N."/>
            <person name="Pitluck S."/>
            <person name="Goodwin L.A."/>
            <person name="Han C."/>
            <person name="Tapia R."/>
            <person name="Brambilla E.M."/>
            <person name="Potter G."/>
            <person name="Land M."/>
            <person name="Ivanova N."/>
            <person name="Rohde M."/>
            <person name="Goker M."/>
            <person name="Detter J.C."/>
            <person name="Kyrpides N.C."/>
            <person name="Woyke T."/>
        </authorList>
    </citation>
    <scope>NUCLEOTIDE SEQUENCE [LARGE SCALE GENOMIC DNA]</scope>
    <source>
        <strain evidence="2 3">NA-128</strain>
    </source>
</reference>
<organism evidence="2 3">
    <name type="scientific">Saccharomonospora azurea NA-128</name>
    <dbReference type="NCBI Taxonomy" id="882081"/>
    <lineage>
        <taxon>Bacteria</taxon>
        <taxon>Bacillati</taxon>
        <taxon>Actinomycetota</taxon>
        <taxon>Actinomycetes</taxon>
        <taxon>Pseudonocardiales</taxon>
        <taxon>Pseudonocardiaceae</taxon>
        <taxon>Saccharomonospora</taxon>
    </lineage>
</organism>
<evidence type="ECO:0000256" key="1">
    <source>
        <dbReference type="SAM" id="MobiDB-lite"/>
    </source>
</evidence>
<accession>H8GDL6</accession>
<dbReference type="EMBL" id="CM001466">
    <property type="protein sequence ID" value="EHY87861.1"/>
    <property type="molecule type" value="Genomic_DNA"/>
</dbReference>
<keyword evidence="3" id="KW-1185">Reference proteome</keyword>
<evidence type="ECO:0000313" key="3">
    <source>
        <dbReference type="Proteomes" id="UP000004705"/>
    </source>
</evidence>
<feature type="compositionally biased region" description="Low complexity" evidence="1">
    <location>
        <begin position="19"/>
        <end position="48"/>
    </location>
</feature>
<dbReference type="RefSeq" id="WP_005439077.1">
    <property type="nucleotide sequence ID" value="NZ_CM001466.1"/>
</dbReference>